<keyword evidence="4" id="KW-0472">Membrane</keyword>
<dbReference type="Proteomes" id="UP001501444">
    <property type="component" value="Unassembled WGS sequence"/>
</dbReference>
<protein>
    <submittedName>
        <fullName evidence="6">Histidine kinase</fullName>
    </submittedName>
</protein>
<dbReference type="SUPFAM" id="SSF55874">
    <property type="entry name" value="ATPase domain of HSP90 chaperone/DNA topoisomerase II/histidine kinase"/>
    <property type="match status" value="1"/>
</dbReference>
<name>A0ABN3G3Y1_9ACTN</name>
<evidence type="ECO:0000256" key="2">
    <source>
        <dbReference type="ARBA" id="ARBA00022777"/>
    </source>
</evidence>
<keyword evidence="7" id="KW-1185">Reference proteome</keyword>
<dbReference type="PANTHER" id="PTHR24421:SF63">
    <property type="entry name" value="SENSOR HISTIDINE KINASE DESK"/>
    <property type="match status" value="1"/>
</dbReference>
<evidence type="ECO:0000256" key="3">
    <source>
        <dbReference type="ARBA" id="ARBA00023012"/>
    </source>
</evidence>
<dbReference type="Gene3D" id="1.20.5.1930">
    <property type="match status" value="1"/>
</dbReference>
<dbReference type="EMBL" id="BAAARV010000023">
    <property type="protein sequence ID" value="GAA2343598.1"/>
    <property type="molecule type" value="Genomic_DNA"/>
</dbReference>
<sequence length="380" mass="39343">MTKAERFERYVRLSFYVNIALAPAMTFGLTRSDVGDAEAGLVAGLNLAQTAVCLLLARAGVGHYLGERPLPRRLIAVSTAMTLAGTAIATVAGRVSSLGGDGRLGTALAMVLSMAYIAALSTAVRPRTAVPAAAACCVAAGVLGGGPLAALTLAVLLGAVLLAYRVTLWMLKVVRELDRARHVEAALAVAEERLRFARDLHDVVGRTLSVVALKAELAAQLAKRGRGEAVDEMLEVRRVAQDSLADLRAVVGGYRSADLPEELSGARALLASAGIACRVTGDGAALPAQVQGVLGWVVREATTNLLRHSEARTCTVALDPSPAAVRLTMTNDGVPPADPAIRPGSGLTGLSERLAAVGGTLSTERVPPDGFRLAVEVPLE</sequence>
<keyword evidence="4" id="KW-0812">Transmembrane</keyword>
<feature type="domain" description="Signal transduction histidine kinase subgroup 3 dimerisation and phosphoacceptor" evidence="5">
    <location>
        <begin position="192"/>
        <end position="259"/>
    </location>
</feature>
<dbReference type="Pfam" id="PF07730">
    <property type="entry name" value="HisKA_3"/>
    <property type="match status" value="1"/>
</dbReference>
<evidence type="ECO:0000256" key="4">
    <source>
        <dbReference type="SAM" id="Phobius"/>
    </source>
</evidence>
<proteinExistence type="predicted"/>
<evidence type="ECO:0000313" key="7">
    <source>
        <dbReference type="Proteomes" id="UP001501444"/>
    </source>
</evidence>
<dbReference type="InterPro" id="IPR011712">
    <property type="entry name" value="Sig_transdc_His_kin_sub3_dim/P"/>
</dbReference>
<keyword evidence="2 6" id="KW-0418">Kinase</keyword>
<evidence type="ECO:0000313" key="6">
    <source>
        <dbReference type="EMBL" id="GAA2343598.1"/>
    </source>
</evidence>
<dbReference type="GO" id="GO:0016301">
    <property type="term" value="F:kinase activity"/>
    <property type="evidence" value="ECO:0007669"/>
    <property type="project" value="UniProtKB-KW"/>
</dbReference>
<keyword evidence="3" id="KW-0902">Two-component regulatory system</keyword>
<comment type="caution">
    <text evidence="6">The sequence shown here is derived from an EMBL/GenBank/DDBJ whole genome shotgun (WGS) entry which is preliminary data.</text>
</comment>
<accession>A0ABN3G3Y1</accession>
<organism evidence="6 7">
    <name type="scientific">Dactylosporangium salmoneum</name>
    <dbReference type="NCBI Taxonomy" id="53361"/>
    <lineage>
        <taxon>Bacteria</taxon>
        <taxon>Bacillati</taxon>
        <taxon>Actinomycetota</taxon>
        <taxon>Actinomycetes</taxon>
        <taxon>Micromonosporales</taxon>
        <taxon>Micromonosporaceae</taxon>
        <taxon>Dactylosporangium</taxon>
    </lineage>
</organism>
<evidence type="ECO:0000259" key="5">
    <source>
        <dbReference type="Pfam" id="PF07730"/>
    </source>
</evidence>
<dbReference type="InterPro" id="IPR036890">
    <property type="entry name" value="HATPase_C_sf"/>
</dbReference>
<dbReference type="InterPro" id="IPR050482">
    <property type="entry name" value="Sensor_HK_TwoCompSys"/>
</dbReference>
<keyword evidence="4" id="KW-1133">Transmembrane helix</keyword>
<feature type="transmembrane region" description="Helical" evidence="4">
    <location>
        <begin position="41"/>
        <end position="61"/>
    </location>
</feature>
<keyword evidence="1" id="KW-0808">Transferase</keyword>
<dbReference type="CDD" id="cd16917">
    <property type="entry name" value="HATPase_UhpB-NarQ-NarX-like"/>
    <property type="match status" value="1"/>
</dbReference>
<evidence type="ECO:0000256" key="1">
    <source>
        <dbReference type="ARBA" id="ARBA00022679"/>
    </source>
</evidence>
<reference evidence="6 7" key="1">
    <citation type="journal article" date="2019" name="Int. J. Syst. Evol. Microbiol.">
        <title>The Global Catalogue of Microorganisms (GCM) 10K type strain sequencing project: providing services to taxonomists for standard genome sequencing and annotation.</title>
        <authorList>
            <consortium name="The Broad Institute Genomics Platform"/>
            <consortium name="The Broad Institute Genome Sequencing Center for Infectious Disease"/>
            <person name="Wu L."/>
            <person name="Ma J."/>
        </authorList>
    </citation>
    <scope>NUCLEOTIDE SEQUENCE [LARGE SCALE GENOMIC DNA]</scope>
    <source>
        <strain evidence="6 7">JCM 3272</strain>
    </source>
</reference>
<dbReference type="PANTHER" id="PTHR24421">
    <property type="entry name" value="NITRATE/NITRITE SENSOR PROTEIN NARX-RELATED"/>
    <property type="match status" value="1"/>
</dbReference>
<gene>
    <name evidence="6" type="ORF">GCM10010170_028630</name>
</gene>
<dbReference type="RefSeq" id="WP_344612834.1">
    <property type="nucleotide sequence ID" value="NZ_BAAARV010000023.1"/>
</dbReference>
<feature type="transmembrane region" description="Helical" evidence="4">
    <location>
        <begin position="73"/>
        <end position="92"/>
    </location>
</feature>
<dbReference type="Gene3D" id="3.30.565.10">
    <property type="entry name" value="Histidine kinase-like ATPase, C-terminal domain"/>
    <property type="match status" value="1"/>
</dbReference>
<feature type="transmembrane region" description="Helical" evidence="4">
    <location>
        <begin position="12"/>
        <end position="29"/>
    </location>
</feature>
<feature type="transmembrane region" description="Helical" evidence="4">
    <location>
        <begin position="104"/>
        <end position="121"/>
    </location>
</feature>